<proteinExistence type="inferred from homology"/>
<dbReference type="PROSITE" id="PS00178">
    <property type="entry name" value="AA_TRNA_LIGASE_I"/>
    <property type="match status" value="1"/>
</dbReference>
<keyword evidence="8" id="KW-0963">Cytoplasm</keyword>
<dbReference type="InterPro" id="IPR014729">
    <property type="entry name" value="Rossmann-like_a/b/a_fold"/>
</dbReference>
<evidence type="ECO:0000256" key="8">
    <source>
        <dbReference type="HAMAP-Rule" id="MF_00140"/>
    </source>
</evidence>
<feature type="binding site" evidence="8">
    <location>
        <position position="139"/>
    </location>
    <ligand>
        <name>L-tryptophan</name>
        <dbReference type="ChEBI" id="CHEBI:57912"/>
    </ligand>
</feature>
<evidence type="ECO:0000256" key="5">
    <source>
        <dbReference type="ARBA" id="ARBA00022917"/>
    </source>
</evidence>
<geneLocation type="plasmid" evidence="10 11">
    <name>13</name>
</geneLocation>
<dbReference type="AlphaFoldDB" id="A0A449AIU1"/>
<evidence type="ECO:0000313" key="10">
    <source>
        <dbReference type="EMBL" id="VEU64900.1"/>
    </source>
</evidence>
<dbReference type="Pfam" id="PF00579">
    <property type="entry name" value="tRNA-synt_1b"/>
    <property type="match status" value="1"/>
</dbReference>
<keyword evidence="4 8" id="KW-0067">ATP-binding</keyword>
<feature type="binding site" evidence="8">
    <location>
        <position position="190"/>
    </location>
    <ligand>
        <name>ATP</name>
        <dbReference type="ChEBI" id="CHEBI:30616"/>
    </ligand>
</feature>
<dbReference type="Gene3D" id="3.40.50.620">
    <property type="entry name" value="HUPs"/>
    <property type="match status" value="1"/>
</dbReference>
<dbReference type="PRINTS" id="PR01039">
    <property type="entry name" value="TRNASYNTHTRP"/>
</dbReference>
<dbReference type="InterPro" id="IPR002306">
    <property type="entry name" value="Trp-tRNA-ligase"/>
</dbReference>
<keyword evidence="3 8" id="KW-0547">Nucleotide-binding</keyword>
<dbReference type="InterPro" id="IPR050203">
    <property type="entry name" value="Trp-tRNA_synthetase"/>
</dbReference>
<keyword evidence="5 8" id="KW-0648">Protein biosynthesis</keyword>
<dbReference type="Proteomes" id="UP000289506">
    <property type="component" value="Plasmid 13"/>
</dbReference>
<dbReference type="InterPro" id="IPR001412">
    <property type="entry name" value="aa-tRNA-synth_I_CS"/>
</dbReference>
<dbReference type="RefSeq" id="WP_129720732.1">
    <property type="nucleotide sequence ID" value="NZ_CP141043.1"/>
</dbReference>
<comment type="subunit">
    <text evidence="8">Homodimer.</text>
</comment>
<evidence type="ECO:0000313" key="11">
    <source>
        <dbReference type="Proteomes" id="UP000289506"/>
    </source>
</evidence>
<dbReference type="GO" id="GO:0004830">
    <property type="term" value="F:tryptophan-tRNA ligase activity"/>
    <property type="evidence" value="ECO:0007669"/>
    <property type="project" value="UniProtKB-UniRule"/>
</dbReference>
<evidence type="ECO:0000256" key="4">
    <source>
        <dbReference type="ARBA" id="ARBA00022840"/>
    </source>
</evidence>
<evidence type="ECO:0000256" key="6">
    <source>
        <dbReference type="ARBA" id="ARBA00023146"/>
    </source>
</evidence>
<dbReference type="EMBL" id="LR214986">
    <property type="protein sequence ID" value="VEU64900.1"/>
    <property type="molecule type" value="Genomic_DNA"/>
</dbReference>
<dbReference type="InterPro" id="IPR002305">
    <property type="entry name" value="aa-tRNA-synth_Ic"/>
</dbReference>
<feature type="binding site" evidence="8">
    <location>
        <begin position="17"/>
        <end position="18"/>
    </location>
    <ligand>
        <name>ATP</name>
        <dbReference type="ChEBI" id="CHEBI:30616"/>
    </ligand>
</feature>
<dbReference type="SUPFAM" id="SSF52374">
    <property type="entry name" value="Nucleotidylyl transferase"/>
    <property type="match status" value="1"/>
</dbReference>
<feature type="short sequence motif" description="'HIGH' region" evidence="8">
    <location>
        <begin position="10"/>
        <end position="18"/>
    </location>
</feature>
<comment type="subcellular location">
    <subcellularLocation>
        <location evidence="8">Cytoplasm</location>
    </subcellularLocation>
</comment>
<keyword evidence="10" id="KW-0614">Plasmid</keyword>
<organism evidence="10 11">
    <name type="scientific">Mycoplasmopsis cynos</name>
    <dbReference type="NCBI Taxonomy" id="171284"/>
    <lineage>
        <taxon>Bacteria</taxon>
        <taxon>Bacillati</taxon>
        <taxon>Mycoplasmatota</taxon>
        <taxon>Mycoplasmoidales</taxon>
        <taxon>Metamycoplasmataceae</taxon>
        <taxon>Mycoplasmopsis</taxon>
    </lineage>
</organism>
<gene>
    <name evidence="8 10" type="primary">trpS</name>
    <name evidence="10" type="ORF">NCTC10142_00666</name>
</gene>
<feature type="binding site" evidence="8">
    <location>
        <begin position="151"/>
        <end position="153"/>
    </location>
    <ligand>
        <name>ATP</name>
        <dbReference type="ChEBI" id="CHEBI:30616"/>
    </ligand>
</feature>
<evidence type="ECO:0000256" key="1">
    <source>
        <dbReference type="ARBA" id="ARBA00005594"/>
    </source>
</evidence>
<dbReference type="CDD" id="cd00806">
    <property type="entry name" value="TrpRS_core"/>
    <property type="match status" value="1"/>
</dbReference>
<comment type="similarity">
    <text evidence="1 8 9">Belongs to the class-I aminoacyl-tRNA synthetase family.</text>
</comment>
<protein>
    <recommendedName>
        <fullName evidence="8">Tryptophan--tRNA ligase</fullName>
        <ecNumber evidence="8">6.1.1.2</ecNumber>
    </recommendedName>
    <alternativeName>
        <fullName evidence="8">Tryptophanyl-tRNA synthetase</fullName>
        <shortName evidence="8">TrpRS</shortName>
    </alternativeName>
</protein>
<evidence type="ECO:0000256" key="7">
    <source>
        <dbReference type="ARBA" id="ARBA00049929"/>
    </source>
</evidence>
<reference evidence="10 11" key="1">
    <citation type="submission" date="2019-01" db="EMBL/GenBank/DDBJ databases">
        <authorList>
            <consortium name="Pathogen Informatics"/>
        </authorList>
    </citation>
    <scope>NUCLEOTIDE SEQUENCE [LARGE SCALE GENOMIC DNA]</scope>
    <source>
        <strain evidence="10 11">NCTC10142</strain>
        <plasmid evidence="11">13</plasmid>
    </source>
</reference>
<comment type="function">
    <text evidence="8">Catalyzes the attachment of tryptophan to tRNA(Trp).</text>
</comment>
<sequence>MKRLVSGIKPTGNLTLGNYIGAIRNFIKMQDDYESYIFVADLHALTTEKIKPSELKKQRESIIALYVACGLDYQKSAIFYQSQVHQHAIMQWLCCCETTLGELKRMTQFKDKSLKLKQGNGTEKIPTGLLMYPTLMAGDILLYNPDVVPIGEDQVQHLELARNIAERFNKNYKANFKVPIGLVPKIGSKIKSLTDPNAKMSKSENSPKSTIYLLDDPQQAYNKILKAKTDSENKIYISEHKPGILNLLNIYAALKDVSLEQAQEQFKDSDYKEFKEQVALEVKKLLIDIQSKYHKALEIVEKISNIGAKKAIKIAEQTINKLQLKIGLYGVKENESK</sequence>
<evidence type="ECO:0000256" key="9">
    <source>
        <dbReference type="RuleBase" id="RU363036"/>
    </source>
</evidence>
<dbReference type="EC" id="6.1.1.2" evidence="8"/>
<keyword evidence="6 8" id="KW-0030">Aminoacyl-tRNA synthetase</keyword>
<comment type="catalytic activity">
    <reaction evidence="7 8">
        <text>tRNA(Trp) + L-tryptophan + ATP = L-tryptophyl-tRNA(Trp) + AMP + diphosphate + H(+)</text>
        <dbReference type="Rhea" id="RHEA:24080"/>
        <dbReference type="Rhea" id="RHEA-COMP:9671"/>
        <dbReference type="Rhea" id="RHEA-COMP:9705"/>
        <dbReference type="ChEBI" id="CHEBI:15378"/>
        <dbReference type="ChEBI" id="CHEBI:30616"/>
        <dbReference type="ChEBI" id="CHEBI:33019"/>
        <dbReference type="ChEBI" id="CHEBI:57912"/>
        <dbReference type="ChEBI" id="CHEBI:78442"/>
        <dbReference type="ChEBI" id="CHEBI:78535"/>
        <dbReference type="ChEBI" id="CHEBI:456215"/>
        <dbReference type="EC" id="6.1.1.2"/>
    </reaction>
</comment>
<keyword evidence="2 8" id="KW-0436">Ligase</keyword>
<dbReference type="InterPro" id="IPR024109">
    <property type="entry name" value="Trp-tRNA-ligase_bac-type"/>
</dbReference>
<feature type="binding site" evidence="8">
    <location>
        <begin position="199"/>
        <end position="203"/>
    </location>
    <ligand>
        <name>ATP</name>
        <dbReference type="ChEBI" id="CHEBI:30616"/>
    </ligand>
</feature>
<dbReference type="PANTHER" id="PTHR43766:SF1">
    <property type="entry name" value="TRYPTOPHAN--TRNA LIGASE, MITOCHONDRIAL"/>
    <property type="match status" value="1"/>
</dbReference>
<dbReference type="NCBIfam" id="TIGR00233">
    <property type="entry name" value="trpS"/>
    <property type="match status" value="1"/>
</dbReference>
<dbReference type="Gene3D" id="1.10.240.10">
    <property type="entry name" value="Tyrosyl-Transfer RNA Synthetase"/>
    <property type="match status" value="1"/>
</dbReference>
<dbReference type="HAMAP" id="MF_00140_B">
    <property type="entry name" value="Trp_tRNA_synth_B"/>
    <property type="match status" value="1"/>
</dbReference>
<accession>A0A449AIU1</accession>
<feature type="binding site" evidence="8">
    <location>
        <begin position="9"/>
        <end position="11"/>
    </location>
    <ligand>
        <name>ATP</name>
        <dbReference type="ChEBI" id="CHEBI:30616"/>
    </ligand>
</feature>
<dbReference type="GO" id="GO:0005524">
    <property type="term" value="F:ATP binding"/>
    <property type="evidence" value="ECO:0007669"/>
    <property type="project" value="UniProtKB-UniRule"/>
</dbReference>
<name>A0A449AIU1_9BACT</name>
<feature type="short sequence motif" description="'KMSKS' region" evidence="8">
    <location>
        <begin position="199"/>
        <end position="203"/>
    </location>
</feature>
<dbReference type="GO" id="GO:0005829">
    <property type="term" value="C:cytosol"/>
    <property type="evidence" value="ECO:0007669"/>
    <property type="project" value="TreeGrafter"/>
</dbReference>
<dbReference type="GO" id="GO:0006436">
    <property type="term" value="P:tryptophanyl-tRNA aminoacylation"/>
    <property type="evidence" value="ECO:0007669"/>
    <property type="project" value="UniProtKB-UniRule"/>
</dbReference>
<dbReference type="PANTHER" id="PTHR43766">
    <property type="entry name" value="TRYPTOPHAN--TRNA LIGASE, MITOCHONDRIAL"/>
    <property type="match status" value="1"/>
</dbReference>
<evidence type="ECO:0000256" key="2">
    <source>
        <dbReference type="ARBA" id="ARBA00022598"/>
    </source>
</evidence>
<evidence type="ECO:0000256" key="3">
    <source>
        <dbReference type="ARBA" id="ARBA00022741"/>
    </source>
</evidence>